<evidence type="ECO:0000313" key="2">
    <source>
        <dbReference type="EMBL" id="SVA27641.1"/>
    </source>
</evidence>
<keyword evidence="1" id="KW-0472">Membrane</keyword>
<organism evidence="2">
    <name type="scientific">marine metagenome</name>
    <dbReference type="NCBI Taxonomy" id="408172"/>
    <lineage>
        <taxon>unclassified sequences</taxon>
        <taxon>metagenomes</taxon>
        <taxon>ecological metagenomes</taxon>
    </lineage>
</organism>
<keyword evidence="1" id="KW-1133">Transmembrane helix</keyword>
<feature type="transmembrane region" description="Helical" evidence="1">
    <location>
        <begin position="12"/>
        <end position="35"/>
    </location>
</feature>
<sequence>MVDHPRSHVVIAVLKIVATITIVFVLTILCPNLFIHGQVHTDEPPKRFLNESLNHEINFPNEITFIINGYSQADLRQLTLNYQIGESKVTGYIHSEIEQEMVGKAFSGLSKLSTSGNSYIPSGVRIKYYFEGRDMNGNQYVSLTKEFDYLNPDYQWRDTQVGAMTIFWHGFQHLDVAKSGEKAYVAIQEAAAISNLQEIEPFRAVIINNPREAAEAFPTVSNASSKDGLYG</sequence>
<reference evidence="2" key="1">
    <citation type="submission" date="2018-05" db="EMBL/GenBank/DDBJ databases">
        <authorList>
            <person name="Lanie J.A."/>
            <person name="Ng W.-L."/>
            <person name="Kazmierczak K.M."/>
            <person name="Andrzejewski T.M."/>
            <person name="Davidsen T.M."/>
            <person name="Wayne K.J."/>
            <person name="Tettelin H."/>
            <person name="Glass J.I."/>
            <person name="Rusch D."/>
            <person name="Podicherti R."/>
            <person name="Tsui H.-C.T."/>
            <person name="Winkler M.E."/>
        </authorList>
    </citation>
    <scope>NUCLEOTIDE SEQUENCE</scope>
</reference>
<gene>
    <name evidence="2" type="ORF">METZ01_LOCUS80495</name>
</gene>
<feature type="non-terminal residue" evidence="2">
    <location>
        <position position="231"/>
    </location>
</feature>
<evidence type="ECO:0000256" key="1">
    <source>
        <dbReference type="SAM" id="Phobius"/>
    </source>
</evidence>
<name>A0A381UIW7_9ZZZZ</name>
<keyword evidence="1" id="KW-0812">Transmembrane</keyword>
<proteinExistence type="predicted"/>
<protein>
    <submittedName>
        <fullName evidence="2">Uncharacterized protein</fullName>
    </submittedName>
</protein>
<dbReference type="AlphaFoldDB" id="A0A381UIW7"/>
<dbReference type="EMBL" id="UINC01006456">
    <property type="protein sequence ID" value="SVA27641.1"/>
    <property type="molecule type" value="Genomic_DNA"/>
</dbReference>
<accession>A0A381UIW7</accession>